<protein>
    <recommendedName>
        <fullName evidence="8">Hydrophobin</fullName>
    </recommendedName>
</protein>
<dbReference type="EMBL" id="JAUEPR010000062">
    <property type="protein sequence ID" value="KAK0470650.1"/>
    <property type="molecule type" value="Genomic_DNA"/>
</dbReference>
<keyword evidence="8" id="KW-0732">Signal</keyword>
<dbReference type="Pfam" id="PF01185">
    <property type="entry name" value="Hydrophobin"/>
    <property type="match status" value="1"/>
</dbReference>
<evidence type="ECO:0000256" key="3">
    <source>
        <dbReference type="ARBA" id="ARBA00022512"/>
    </source>
</evidence>
<evidence type="ECO:0000313" key="9">
    <source>
        <dbReference type="EMBL" id="KAK0470650.1"/>
    </source>
</evidence>
<dbReference type="AlphaFoldDB" id="A0AA39NRS8"/>
<keyword evidence="10" id="KW-1185">Reference proteome</keyword>
<evidence type="ECO:0000256" key="6">
    <source>
        <dbReference type="ARBA" id="ARBA00023180"/>
    </source>
</evidence>
<proteinExistence type="inferred from homology"/>
<comment type="subunit">
    <text evidence="7">Self-assembles to form functional amyloid fibrils called rodlets. Self-assembly into fibrillar rodlets occurs spontaneously at hydrophobic:hydrophilic interfaces and the rodlets further associate laterally to form amphipathic monolayers.</text>
</comment>
<organism evidence="9 10">
    <name type="scientific">Armillaria novae-zelandiae</name>
    <dbReference type="NCBI Taxonomy" id="153914"/>
    <lineage>
        <taxon>Eukaryota</taxon>
        <taxon>Fungi</taxon>
        <taxon>Dikarya</taxon>
        <taxon>Basidiomycota</taxon>
        <taxon>Agaricomycotina</taxon>
        <taxon>Agaricomycetes</taxon>
        <taxon>Agaricomycetidae</taxon>
        <taxon>Agaricales</taxon>
        <taxon>Marasmiineae</taxon>
        <taxon>Physalacriaceae</taxon>
        <taxon>Armillaria</taxon>
    </lineage>
</organism>
<keyword evidence="4 8" id="KW-0964">Secreted</keyword>
<dbReference type="InterPro" id="IPR001338">
    <property type="entry name" value="Class_I_Hydrophobin"/>
</dbReference>
<evidence type="ECO:0000256" key="7">
    <source>
        <dbReference type="ARBA" id="ARBA00093546"/>
    </source>
</evidence>
<reference evidence="9" key="1">
    <citation type="submission" date="2023-06" db="EMBL/GenBank/DDBJ databases">
        <authorList>
            <consortium name="Lawrence Berkeley National Laboratory"/>
            <person name="Ahrendt S."/>
            <person name="Sahu N."/>
            <person name="Indic B."/>
            <person name="Wong-Bajracharya J."/>
            <person name="Merenyi Z."/>
            <person name="Ke H.-M."/>
            <person name="Monk M."/>
            <person name="Kocsube S."/>
            <person name="Drula E."/>
            <person name="Lipzen A."/>
            <person name="Balint B."/>
            <person name="Henrissat B."/>
            <person name="Andreopoulos B."/>
            <person name="Martin F.M."/>
            <person name="Harder C.B."/>
            <person name="Rigling D."/>
            <person name="Ford K.L."/>
            <person name="Foster G.D."/>
            <person name="Pangilinan J."/>
            <person name="Papanicolaou A."/>
            <person name="Barry K."/>
            <person name="LaButti K."/>
            <person name="Viragh M."/>
            <person name="Koriabine M."/>
            <person name="Yan M."/>
            <person name="Riley R."/>
            <person name="Champramary S."/>
            <person name="Plett K.L."/>
            <person name="Tsai I.J."/>
            <person name="Slot J."/>
            <person name="Sipos G."/>
            <person name="Plett J."/>
            <person name="Nagy L.G."/>
            <person name="Grigoriev I.V."/>
        </authorList>
    </citation>
    <scope>NUCLEOTIDE SEQUENCE</scope>
    <source>
        <strain evidence="9">ICMP 16352</strain>
    </source>
</reference>
<dbReference type="Proteomes" id="UP001175227">
    <property type="component" value="Unassembled WGS sequence"/>
</dbReference>
<name>A0AA39NRS8_9AGAR</name>
<keyword evidence="5 8" id="KW-1015">Disulfide bond</keyword>
<evidence type="ECO:0000256" key="4">
    <source>
        <dbReference type="ARBA" id="ARBA00022525"/>
    </source>
</evidence>
<evidence type="ECO:0000256" key="5">
    <source>
        <dbReference type="ARBA" id="ARBA00023157"/>
    </source>
</evidence>
<evidence type="ECO:0000256" key="8">
    <source>
        <dbReference type="RuleBase" id="RU365009"/>
    </source>
</evidence>
<evidence type="ECO:0000256" key="2">
    <source>
        <dbReference type="ARBA" id="ARBA00010446"/>
    </source>
</evidence>
<dbReference type="GO" id="GO:0005199">
    <property type="term" value="F:structural constituent of cell wall"/>
    <property type="evidence" value="ECO:0007669"/>
    <property type="project" value="InterPro"/>
</dbReference>
<accession>A0AA39NRS8</accession>
<comment type="similarity">
    <text evidence="2 8">Belongs to the fungal hydrophobin family.</text>
</comment>
<evidence type="ECO:0000313" key="10">
    <source>
        <dbReference type="Proteomes" id="UP001175227"/>
    </source>
</evidence>
<comment type="subcellular location">
    <subcellularLocation>
        <location evidence="1 8">Secreted</location>
        <location evidence="1 8">Cell wall</location>
    </subcellularLocation>
</comment>
<sequence length="141" mass="14230">MGLLQEAALDVDKKNALCGLPESSKGMFARISAYAVLALPFLALTSALPATTTTVDGGSCNTGSVQCCKSVQDASSSPIQSILGLLNIPIGDITAQVGLTCSPITLIGLGTTQCVNQPVCCTGNNFNGLIALGCTPINIGL</sequence>
<comment type="caution">
    <text evidence="9">The sequence shown here is derived from an EMBL/GenBank/DDBJ whole genome shotgun (WGS) entry which is preliminary data.</text>
</comment>
<evidence type="ECO:0000256" key="1">
    <source>
        <dbReference type="ARBA" id="ARBA00004191"/>
    </source>
</evidence>
<gene>
    <name evidence="9" type="ORF">IW261DRAFT_1573085</name>
</gene>
<keyword evidence="6" id="KW-0325">Glycoprotein</keyword>
<dbReference type="CDD" id="cd23507">
    <property type="entry name" value="hydrophobin_I"/>
    <property type="match status" value="1"/>
</dbReference>
<keyword evidence="3 8" id="KW-0134">Cell wall</keyword>
<dbReference type="SMART" id="SM00075">
    <property type="entry name" value="HYDRO"/>
    <property type="match status" value="1"/>
</dbReference>
<dbReference type="GO" id="GO:0009277">
    <property type="term" value="C:fungal-type cell wall"/>
    <property type="evidence" value="ECO:0007669"/>
    <property type="project" value="InterPro"/>
</dbReference>